<keyword evidence="7" id="KW-1185">Reference proteome</keyword>
<dbReference type="PRINTS" id="PR01006">
    <property type="entry name" value="FLGHOOKFLIE"/>
</dbReference>
<evidence type="ECO:0000256" key="2">
    <source>
        <dbReference type="ARBA" id="ARBA00009272"/>
    </source>
</evidence>
<dbReference type="RefSeq" id="WP_172890840.1">
    <property type="nucleotide sequence ID" value="NZ_AP017312.1"/>
</dbReference>
<evidence type="ECO:0000256" key="5">
    <source>
        <dbReference type="NCBIfam" id="TIGR00205"/>
    </source>
</evidence>
<comment type="similarity">
    <text evidence="2 4">Belongs to the FliE family.</text>
</comment>
<dbReference type="Proteomes" id="UP000217696">
    <property type="component" value="Chromosome"/>
</dbReference>
<dbReference type="EMBL" id="AP017312">
    <property type="protein sequence ID" value="BAU27665.1"/>
    <property type="molecule type" value="Genomic_DNA"/>
</dbReference>
<protein>
    <recommendedName>
        <fullName evidence="4 5">Flagellar hook-basal body complex protein FliE</fullName>
    </recommendedName>
</protein>
<dbReference type="AlphaFoldDB" id="A0A0U5AVA2"/>
<reference evidence="6 7" key="1">
    <citation type="submission" date="2015-12" db="EMBL/GenBank/DDBJ databases">
        <title>Genome sequence of Aneurinibacillus soli.</title>
        <authorList>
            <person name="Lee J.S."/>
            <person name="Lee K.C."/>
            <person name="Kim K.K."/>
            <person name="Lee B.W."/>
        </authorList>
    </citation>
    <scope>NUCLEOTIDE SEQUENCE [LARGE SCALE GENOMIC DNA]</scope>
    <source>
        <strain evidence="6 7">CB4</strain>
    </source>
</reference>
<dbReference type="GO" id="GO:0009425">
    <property type="term" value="C:bacterial-type flagellum basal body"/>
    <property type="evidence" value="ECO:0007669"/>
    <property type="project" value="UniProtKB-SubCell"/>
</dbReference>
<organism evidence="6 7">
    <name type="scientific">Aneurinibacillus soli</name>
    <dbReference type="NCBI Taxonomy" id="1500254"/>
    <lineage>
        <taxon>Bacteria</taxon>
        <taxon>Bacillati</taxon>
        <taxon>Bacillota</taxon>
        <taxon>Bacilli</taxon>
        <taxon>Bacillales</taxon>
        <taxon>Paenibacillaceae</taxon>
        <taxon>Aneurinibacillus group</taxon>
        <taxon>Aneurinibacillus</taxon>
    </lineage>
</organism>
<dbReference type="KEGG" id="asoc:CB4_01839"/>
<evidence type="ECO:0000256" key="1">
    <source>
        <dbReference type="ARBA" id="ARBA00004117"/>
    </source>
</evidence>
<dbReference type="HAMAP" id="MF_00724">
    <property type="entry name" value="FliE"/>
    <property type="match status" value="1"/>
</dbReference>
<dbReference type="Pfam" id="PF02049">
    <property type="entry name" value="FliE"/>
    <property type="match status" value="1"/>
</dbReference>
<evidence type="ECO:0000256" key="3">
    <source>
        <dbReference type="ARBA" id="ARBA00023143"/>
    </source>
</evidence>
<keyword evidence="3 4" id="KW-0975">Bacterial flagellum</keyword>
<keyword evidence="6" id="KW-0966">Cell projection</keyword>
<gene>
    <name evidence="4 6" type="primary">fliE</name>
    <name evidence="6" type="ORF">CB4_01839</name>
</gene>
<dbReference type="PANTHER" id="PTHR34653:SF1">
    <property type="entry name" value="FLAGELLAR HOOK-BASAL BODY COMPLEX PROTEIN FLIE"/>
    <property type="match status" value="1"/>
</dbReference>
<accession>A0A0U5AVA2</accession>
<keyword evidence="6" id="KW-0282">Flagellum</keyword>
<sequence>MIEKISMGLPTASVQGIAQTPTPTPNEVTESFASYLRDAINDVNGLQKTADKMNEGLATGQVQDFHQVAIASQKASIALEMTMQVRNKAVEAYQEIMRMQI</sequence>
<comment type="subcellular location">
    <subcellularLocation>
        <location evidence="1 4">Bacterial flagellum basal body</location>
    </subcellularLocation>
</comment>
<evidence type="ECO:0000313" key="7">
    <source>
        <dbReference type="Proteomes" id="UP000217696"/>
    </source>
</evidence>
<keyword evidence="6" id="KW-0969">Cilium</keyword>
<dbReference type="GO" id="GO:0071973">
    <property type="term" value="P:bacterial-type flagellum-dependent cell motility"/>
    <property type="evidence" value="ECO:0007669"/>
    <property type="project" value="InterPro"/>
</dbReference>
<dbReference type="GO" id="GO:0005198">
    <property type="term" value="F:structural molecule activity"/>
    <property type="evidence" value="ECO:0007669"/>
    <property type="project" value="UniProtKB-UniRule"/>
</dbReference>
<dbReference type="PANTHER" id="PTHR34653">
    <property type="match status" value="1"/>
</dbReference>
<name>A0A0U5AVA2_9BACL</name>
<dbReference type="GO" id="GO:0003774">
    <property type="term" value="F:cytoskeletal motor activity"/>
    <property type="evidence" value="ECO:0007669"/>
    <property type="project" value="InterPro"/>
</dbReference>
<proteinExistence type="inferred from homology"/>
<dbReference type="NCBIfam" id="TIGR00205">
    <property type="entry name" value="fliE"/>
    <property type="match status" value="1"/>
</dbReference>
<dbReference type="InterPro" id="IPR001624">
    <property type="entry name" value="FliE"/>
</dbReference>
<evidence type="ECO:0000313" key="6">
    <source>
        <dbReference type="EMBL" id="BAU27665.1"/>
    </source>
</evidence>
<evidence type="ECO:0000256" key="4">
    <source>
        <dbReference type="HAMAP-Rule" id="MF_00724"/>
    </source>
</evidence>